<evidence type="ECO:0000313" key="1">
    <source>
        <dbReference type="EMBL" id="KAJ7996223.1"/>
    </source>
</evidence>
<protein>
    <submittedName>
        <fullName evidence="1">Uncharacterized protein</fullName>
    </submittedName>
</protein>
<organism evidence="1 2">
    <name type="scientific">Dallia pectoralis</name>
    <name type="common">Alaska blackfish</name>
    <dbReference type="NCBI Taxonomy" id="75939"/>
    <lineage>
        <taxon>Eukaryota</taxon>
        <taxon>Metazoa</taxon>
        <taxon>Chordata</taxon>
        <taxon>Craniata</taxon>
        <taxon>Vertebrata</taxon>
        <taxon>Euteleostomi</taxon>
        <taxon>Actinopterygii</taxon>
        <taxon>Neopterygii</taxon>
        <taxon>Teleostei</taxon>
        <taxon>Protacanthopterygii</taxon>
        <taxon>Esociformes</taxon>
        <taxon>Umbridae</taxon>
        <taxon>Dallia</taxon>
    </lineage>
</organism>
<accession>A0ACC2FXZ0</accession>
<gene>
    <name evidence="1" type="ORF">DPEC_G00234820</name>
</gene>
<reference evidence="1" key="1">
    <citation type="submission" date="2021-05" db="EMBL/GenBank/DDBJ databases">
        <authorList>
            <person name="Pan Q."/>
            <person name="Jouanno E."/>
            <person name="Zahm M."/>
            <person name="Klopp C."/>
            <person name="Cabau C."/>
            <person name="Louis A."/>
            <person name="Berthelot C."/>
            <person name="Parey E."/>
            <person name="Roest Crollius H."/>
            <person name="Montfort J."/>
            <person name="Robinson-Rechavi M."/>
            <person name="Bouchez O."/>
            <person name="Lampietro C."/>
            <person name="Lopez Roques C."/>
            <person name="Donnadieu C."/>
            <person name="Postlethwait J."/>
            <person name="Bobe J."/>
            <person name="Dillon D."/>
            <person name="Chandos A."/>
            <person name="von Hippel F."/>
            <person name="Guiguen Y."/>
        </authorList>
    </citation>
    <scope>NUCLEOTIDE SEQUENCE</scope>
    <source>
        <strain evidence="1">YG-Jan2019</strain>
    </source>
</reference>
<dbReference type="Proteomes" id="UP001157502">
    <property type="component" value="Chromosome 20"/>
</dbReference>
<comment type="caution">
    <text evidence="1">The sequence shown here is derived from an EMBL/GenBank/DDBJ whole genome shotgun (WGS) entry which is preliminary data.</text>
</comment>
<proteinExistence type="predicted"/>
<evidence type="ECO:0000313" key="2">
    <source>
        <dbReference type="Proteomes" id="UP001157502"/>
    </source>
</evidence>
<sequence>MRDSGGSLAQKHWTNELTCAGVPETSILEATGSELVEDPTWLENSGTVYLKLAQHETKAVMFGMENNIDIDREADGFSWGEQGADDWTAPLISPSHHQTRHTSRDSGSPSQIKIQPNGFRVRRPLRWHSLCRTVNLRTGLTLHWRTRCQRAKQARTISLGYRKARVRWQHCGSRSRKHHSRQKSGESCLIGGSNSCFQKENPEKLDDPWAHATNGRALNDVMSSAAKAEERDTVCLRSSPIGLPNIPSCKPYLQQQLSGEHISCVQGMLDEFLQQYGSMIPIHVDEVADKLQAIFPSESFSDPNRKVVVQHLIQSYQRLSGTAAARGFRVNYKRHVLTMDDLSTLYGQNWLNDQVMNMYGDLVMDTDPDAVHFFNSFFYDKLRANGYDGVKRWTKNVDIFRKRLLLIPIHLEVHWSLVCVDITRRAITYFDSQRTLNRRCPKHIAKYLQAEAIKKEQKDFIEGWKGFFKMNVGRQNNDSDCGAFVLQYCKCLALEQPFRFGQLDMPKLRRLMYKELCHCKLSL</sequence>
<keyword evidence="2" id="KW-1185">Reference proteome</keyword>
<name>A0ACC2FXZ0_DALPE</name>
<dbReference type="EMBL" id="CM055747">
    <property type="protein sequence ID" value="KAJ7996223.1"/>
    <property type="molecule type" value="Genomic_DNA"/>
</dbReference>